<organism evidence="4 5">
    <name type="scientific">Lachancea nothofagi CBS 11611</name>
    <dbReference type="NCBI Taxonomy" id="1266666"/>
    <lineage>
        <taxon>Eukaryota</taxon>
        <taxon>Fungi</taxon>
        <taxon>Dikarya</taxon>
        <taxon>Ascomycota</taxon>
        <taxon>Saccharomycotina</taxon>
        <taxon>Saccharomycetes</taxon>
        <taxon>Saccharomycetales</taxon>
        <taxon>Saccharomycetaceae</taxon>
        <taxon>Lachancea</taxon>
    </lineage>
</organism>
<dbReference type="InterPro" id="IPR001806">
    <property type="entry name" value="Small_GTPase"/>
</dbReference>
<evidence type="ECO:0000256" key="1">
    <source>
        <dbReference type="ARBA" id="ARBA00022741"/>
    </source>
</evidence>
<dbReference type="Gene3D" id="3.40.50.300">
    <property type="entry name" value="P-loop containing nucleotide triphosphate hydrolases"/>
    <property type="match status" value="1"/>
</dbReference>
<dbReference type="GO" id="GO:0016020">
    <property type="term" value="C:membrane"/>
    <property type="evidence" value="ECO:0007669"/>
    <property type="project" value="InterPro"/>
</dbReference>
<keyword evidence="1" id="KW-0547">Nucleotide-binding</keyword>
<dbReference type="SUPFAM" id="SSF52540">
    <property type="entry name" value="P-loop containing nucleoside triphosphate hydrolases"/>
    <property type="match status" value="1"/>
</dbReference>
<dbReference type="OrthoDB" id="25896at2759"/>
<keyword evidence="5" id="KW-1185">Reference proteome</keyword>
<gene>
    <name evidence="4" type="ORF">LANO_0H09648G</name>
</gene>
<evidence type="ECO:0000313" key="5">
    <source>
        <dbReference type="Proteomes" id="UP000189911"/>
    </source>
</evidence>
<evidence type="ECO:0000256" key="2">
    <source>
        <dbReference type="ARBA" id="ARBA00023134"/>
    </source>
</evidence>
<name>A0A1G4KLT3_9SACH</name>
<dbReference type="PROSITE" id="PS51419">
    <property type="entry name" value="RAB"/>
    <property type="match status" value="1"/>
</dbReference>
<dbReference type="InterPro" id="IPR020849">
    <property type="entry name" value="Small_GTPase_Ras-type"/>
</dbReference>
<evidence type="ECO:0000256" key="3">
    <source>
        <dbReference type="SAM" id="MobiDB-lite"/>
    </source>
</evidence>
<accession>A0A1G4KLT3</accession>
<feature type="region of interest" description="Disordered" evidence="3">
    <location>
        <begin position="273"/>
        <end position="328"/>
    </location>
</feature>
<reference evidence="5" key="1">
    <citation type="submission" date="2016-03" db="EMBL/GenBank/DDBJ databases">
        <authorList>
            <person name="Devillers Hugo."/>
        </authorList>
    </citation>
    <scope>NUCLEOTIDE SEQUENCE [LARGE SCALE GENOMIC DNA]</scope>
</reference>
<dbReference type="GO" id="GO:0005525">
    <property type="term" value="F:GTP binding"/>
    <property type="evidence" value="ECO:0007669"/>
    <property type="project" value="UniProtKB-KW"/>
</dbReference>
<dbReference type="PRINTS" id="PR00449">
    <property type="entry name" value="RASTRNSFRMNG"/>
</dbReference>
<dbReference type="SMART" id="SM00175">
    <property type="entry name" value="RAB"/>
    <property type="match status" value="1"/>
</dbReference>
<dbReference type="AlphaFoldDB" id="A0A1G4KLT3"/>
<proteinExistence type="predicted"/>
<dbReference type="InterPro" id="IPR027417">
    <property type="entry name" value="P-loop_NTPase"/>
</dbReference>
<sequence>MPHLLYALDQLAQGIPRDQDLTTSRIAVIGDRGCGKTSFTARWCHGGLPLLKCPDISTVEDIYHRSIYYPALTGSSNYNEYSKLQLHLLSNVVEFCETGLSDSLGDREPIPQSRRNDILDVEVLEGADFEQADYSELATLQINQTDGFMLCFDVTRAESLEYVRLLYRQIWKIRGDDVPIVICAMKSDVFHEEREVELRQVAELCDELQLHMDETFFEVSAFEDYGIHESFYRILGDIEAHKKMLRDQRKLKDDEITQCGLSEKLATFDKAPSFMAPRDDSNQTTKIALDESPQTSVTPESADTEKYSQYSHSRKERSRQMALPQKSETNKRAFSCGCVIC</sequence>
<keyword evidence="2" id="KW-0342">GTP-binding</keyword>
<feature type="compositionally biased region" description="Polar residues" evidence="3">
    <location>
        <begin position="282"/>
        <end position="311"/>
    </location>
</feature>
<dbReference type="SMART" id="SM00173">
    <property type="entry name" value="RAS"/>
    <property type="match status" value="1"/>
</dbReference>
<dbReference type="GO" id="GO:0003924">
    <property type="term" value="F:GTPase activity"/>
    <property type="evidence" value="ECO:0007669"/>
    <property type="project" value="InterPro"/>
</dbReference>
<dbReference type="Pfam" id="PF00071">
    <property type="entry name" value="Ras"/>
    <property type="match status" value="1"/>
</dbReference>
<dbReference type="EMBL" id="LT598447">
    <property type="protein sequence ID" value="SCV05536.1"/>
    <property type="molecule type" value="Genomic_DNA"/>
</dbReference>
<dbReference type="GO" id="GO:0007165">
    <property type="term" value="P:signal transduction"/>
    <property type="evidence" value="ECO:0007669"/>
    <property type="project" value="InterPro"/>
</dbReference>
<dbReference type="PROSITE" id="PS51421">
    <property type="entry name" value="RAS"/>
    <property type="match status" value="1"/>
</dbReference>
<evidence type="ECO:0000313" key="4">
    <source>
        <dbReference type="EMBL" id="SCV05536.1"/>
    </source>
</evidence>
<protein>
    <submittedName>
        <fullName evidence="4">LANO_0H09648g1_1</fullName>
    </submittedName>
</protein>
<dbReference type="Proteomes" id="UP000189911">
    <property type="component" value="Chromosome H"/>
</dbReference>
<dbReference type="PANTHER" id="PTHR24070">
    <property type="entry name" value="RAS, DI-RAS, AND RHEB FAMILY MEMBERS OF SMALL GTPASE SUPERFAMILY"/>
    <property type="match status" value="1"/>
</dbReference>